<name>A0A898CK77_STAAU</name>
<dbReference type="EMBL" id="CP071046">
    <property type="protein sequence ID" value="QSH86791.1"/>
    <property type="molecule type" value="Genomic_DNA"/>
</dbReference>
<dbReference type="RefSeq" id="WP_124009356.1">
    <property type="nucleotide sequence ID" value="NZ_CP186882.1"/>
</dbReference>
<dbReference type="InterPro" id="IPR019096">
    <property type="entry name" value="YopX_protein"/>
</dbReference>
<proteinExistence type="predicted"/>
<accession>A0A898CK77</accession>
<dbReference type="NCBIfam" id="TIGR01671">
    <property type="entry name" value="phage_TIGR01671"/>
    <property type="match status" value="1"/>
</dbReference>
<evidence type="ECO:0000259" key="1">
    <source>
        <dbReference type="Pfam" id="PF09643"/>
    </source>
</evidence>
<dbReference type="InterPro" id="IPR023385">
    <property type="entry name" value="YopX-like_C"/>
</dbReference>
<dbReference type="SUPFAM" id="SSF159006">
    <property type="entry name" value="YopX-like"/>
    <property type="match status" value="1"/>
</dbReference>
<dbReference type="InterPro" id="IPR010024">
    <property type="entry name" value="CHP16711"/>
</dbReference>
<reference evidence="2" key="1">
    <citation type="submission" date="2021-02" db="EMBL/GenBank/DDBJ databases">
        <title>Complete sequencing of early Western Australian community-associated methicillin-resistant Staphylococcus aureus.</title>
        <authorList>
            <person name="Karakatsanis N.M."/>
            <person name="Colombi E."/>
            <person name="Mowlaboccus S."/>
            <person name="Coombs G.W."/>
            <person name="Ramsay J.P."/>
        </authorList>
    </citation>
    <scope>NUCLEOTIDE SEQUENCE</scope>
    <source>
        <strain evidence="2">WBG8381</strain>
    </source>
</reference>
<evidence type="ECO:0000313" key="2">
    <source>
        <dbReference type="EMBL" id="QSH86791.1"/>
    </source>
</evidence>
<gene>
    <name evidence="2" type="ORF">JX572_07365</name>
</gene>
<feature type="domain" description="YopX protein" evidence="1">
    <location>
        <begin position="4"/>
        <end position="147"/>
    </location>
</feature>
<sequence length="150" mass="17368">MMPKYRVWDEYTGRIHDVVGFDFIETEVHYENYAEAEALIHARDFKDVELMQSTGLKDKNNNEIYAGDIVEFKDGVLMIAGDDESLVDTINRAVISIDIVNGIQLKDFMFEGALSENDYFEYIDKKSFLRYDCEVKGNIFESSHLLEVTE</sequence>
<dbReference type="Pfam" id="PF09643">
    <property type="entry name" value="YopX"/>
    <property type="match status" value="1"/>
</dbReference>
<dbReference type="Gene3D" id="2.30.30.290">
    <property type="entry name" value="YopX-like domains"/>
    <property type="match status" value="1"/>
</dbReference>
<organism evidence="2">
    <name type="scientific">Staphylococcus aureus</name>
    <dbReference type="NCBI Taxonomy" id="1280"/>
    <lineage>
        <taxon>Bacteria</taxon>
        <taxon>Bacillati</taxon>
        <taxon>Bacillota</taxon>
        <taxon>Bacilli</taxon>
        <taxon>Bacillales</taxon>
        <taxon>Staphylococcaceae</taxon>
        <taxon>Staphylococcus</taxon>
    </lineage>
</organism>
<protein>
    <recommendedName>
        <fullName evidence="1">YopX protein domain-containing protein</fullName>
    </recommendedName>
</protein>
<dbReference type="AlphaFoldDB" id="A0A898CK77"/>